<evidence type="ECO:0000313" key="2">
    <source>
        <dbReference type="Proteomes" id="UP000799750"/>
    </source>
</evidence>
<name>A0A6A6RE25_9PEZI</name>
<protein>
    <submittedName>
        <fullName evidence="1">Uncharacterized protein</fullName>
    </submittedName>
</protein>
<gene>
    <name evidence="1" type="ORF">BU16DRAFT_554048</name>
</gene>
<sequence length="414" mass="47373">MATSILEMIASLRSLAIFGNNVDALQVPDTDAPGQPTVDSDRQEMPKGRLIDFLEQPHRFVPGFDTITGYLEPADIKTQWNINSSLRKFFQNPVNFRNKLGEAAAIISGNFVLDFLDRRATGDRMDIFFHSYDWEPLNECLVQEGYVDTDVPWSNDPRSQFVDPNEDEFGDLYWHKLFTRSRPNAEPLQVHLHGANGTPLACLLSATGNQHSTAFSNFITATTVYSPFARETFLDYRSYQHGKTRREQCGHTLNAIASTGRKTLQHRLTADKNRVKHRKFTDGETWRMVLQNEGIKTPTTPDYVMDATTFKIEASWNCGFSTVTQDAGHPVLEHAWVSSHWDHLKPILQGLLEIEFYKTPRKKWGSTLDATLTRDEILATIDRDDVDALPFHVSTFYDDMMLEWIRHVEEEGHF</sequence>
<proteinExistence type="predicted"/>
<dbReference type="Proteomes" id="UP000799750">
    <property type="component" value="Unassembled WGS sequence"/>
</dbReference>
<accession>A0A6A6RE25</accession>
<reference evidence="1" key="1">
    <citation type="journal article" date="2020" name="Stud. Mycol.">
        <title>101 Dothideomycetes genomes: a test case for predicting lifestyles and emergence of pathogens.</title>
        <authorList>
            <person name="Haridas S."/>
            <person name="Albert R."/>
            <person name="Binder M."/>
            <person name="Bloem J."/>
            <person name="Labutti K."/>
            <person name="Salamov A."/>
            <person name="Andreopoulos B."/>
            <person name="Baker S."/>
            <person name="Barry K."/>
            <person name="Bills G."/>
            <person name="Bluhm B."/>
            <person name="Cannon C."/>
            <person name="Castanera R."/>
            <person name="Culley D."/>
            <person name="Daum C."/>
            <person name="Ezra D."/>
            <person name="Gonzalez J."/>
            <person name="Henrissat B."/>
            <person name="Kuo A."/>
            <person name="Liang C."/>
            <person name="Lipzen A."/>
            <person name="Lutzoni F."/>
            <person name="Magnuson J."/>
            <person name="Mondo S."/>
            <person name="Nolan M."/>
            <person name="Ohm R."/>
            <person name="Pangilinan J."/>
            <person name="Park H.-J."/>
            <person name="Ramirez L."/>
            <person name="Alfaro M."/>
            <person name="Sun H."/>
            <person name="Tritt A."/>
            <person name="Yoshinaga Y."/>
            <person name="Zwiers L.-H."/>
            <person name="Turgeon B."/>
            <person name="Goodwin S."/>
            <person name="Spatafora J."/>
            <person name="Crous P."/>
            <person name="Grigoriev I."/>
        </authorList>
    </citation>
    <scope>NUCLEOTIDE SEQUENCE</scope>
    <source>
        <strain evidence="1">CBS 269.34</strain>
    </source>
</reference>
<dbReference type="EMBL" id="MU004181">
    <property type="protein sequence ID" value="KAF2501990.1"/>
    <property type="molecule type" value="Genomic_DNA"/>
</dbReference>
<keyword evidence="2" id="KW-1185">Reference proteome</keyword>
<organism evidence="1 2">
    <name type="scientific">Lophium mytilinum</name>
    <dbReference type="NCBI Taxonomy" id="390894"/>
    <lineage>
        <taxon>Eukaryota</taxon>
        <taxon>Fungi</taxon>
        <taxon>Dikarya</taxon>
        <taxon>Ascomycota</taxon>
        <taxon>Pezizomycotina</taxon>
        <taxon>Dothideomycetes</taxon>
        <taxon>Pleosporomycetidae</taxon>
        <taxon>Mytilinidiales</taxon>
        <taxon>Mytilinidiaceae</taxon>
        <taxon>Lophium</taxon>
    </lineage>
</organism>
<dbReference type="OrthoDB" id="10025998at2759"/>
<dbReference type="AlphaFoldDB" id="A0A6A6RE25"/>
<evidence type="ECO:0000313" key="1">
    <source>
        <dbReference type="EMBL" id="KAF2501990.1"/>
    </source>
</evidence>